<dbReference type="Gene3D" id="3.30.450.20">
    <property type="entry name" value="PAS domain"/>
    <property type="match status" value="5"/>
</dbReference>
<name>A0A1I0ADK6_9EURY</name>
<evidence type="ECO:0000256" key="5">
    <source>
        <dbReference type="ARBA" id="ARBA00022777"/>
    </source>
</evidence>
<protein>
    <recommendedName>
        <fullName evidence="2">histidine kinase</fullName>
        <ecNumber evidence="2">2.7.13.3</ecNumber>
    </recommendedName>
</protein>
<evidence type="ECO:0000313" key="8">
    <source>
        <dbReference type="EMBL" id="SES92336.1"/>
    </source>
</evidence>
<evidence type="ECO:0000256" key="1">
    <source>
        <dbReference type="ARBA" id="ARBA00000085"/>
    </source>
</evidence>
<evidence type="ECO:0000256" key="3">
    <source>
        <dbReference type="ARBA" id="ARBA00022553"/>
    </source>
</evidence>
<dbReference type="InterPro" id="IPR000014">
    <property type="entry name" value="PAS"/>
</dbReference>
<dbReference type="Proteomes" id="UP000243338">
    <property type="component" value="Unassembled WGS sequence"/>
</dbReference>
<dbReference type="Pfam" id="PF08447">
    <property type="entry name" value="PAS_3"/>
    <property type="match status" value="2"/>
</dbReference>
<keyword evidence="9" id="KW-1185">Reference proteome</keyword>
<sequence length="792" mass="91758">MKSNLENSELEWLHKNSRMFAILWKPVGNWAVEFVSENINQYGYAQEEFSSGKMMYRDIIYPEDIEMINFALLECRKNKDEQFLDLEYRIISRSGKLHWVAERSILIRDNKGNIINIRGLVLDITEHKNAELELRMSEEKYVTLVEKGNDGIIIVQDDTLKFVNSKICELLGYEREELLGGDVLDHVPVDYKRMISKRYNKTLNDKMNVRRNSEAEFLTKQGNRFPVEISFSYIHHELKPAVVMTIRDISERKRAEIELKDSEKKYSTLVEKGDDMIVIVQNDSLAFSNPKFRSVTGYQKDEAIGKRFSEFFSKGYRKMIGERFRGDMAKNWTSPRKYEVELISKDNEKIAAELNSSIIEHEGKPAYMAIIRDIREQKERERQLLEFLEMQKLLVNVINDSPTIIFIWRPENDWPVEFVSENISQFGYSVEDFTSGNVLYGDIIHPYDIENIKTEVLRSNQEGRNFSYEYRIFTKSGEVRWVDERSIYKRDEKGDVEYIQGIIVDITDRKNVNDFIRIEAEVGDFFSPAGDMKSVFEQFLEFTLQIDKIDSGALYLVDDLTGELSIVAHRGLSANFVKSTRYYNPNSINGKLFTTEYPIYKLYSEIDALNKDEDLSYEDLKATAIIPIKHNRKIVAVLFLASHIEFEIPSDIRSSLETVSMQAGAVIGNIRDRPQMQKSTDISQYLIDSLEDLFFVIDMDGCILYTNQYFDDVMGYVKDELIGMSLLKLYPQNKALEAASVLADIIAGKKAISNIPMESHDGSIVLAETKFTRAKWNGKDVLVGLGRELIYR</sequence>
<dbReference type="EMBL" id="FOHQ01000004">
    <property type="protein sequence ID" value="SES92336.1"/>
    <property type="molecule type" value="Genomic_DNA"/>
</dbReference>
<dbReference type="InterPro" id="IPR013655">
    <property type="entry name" value="PAS_fold_3"/>
</dbReference>
<dbReference type="EC" id="2.7.13.3" evidence="2"/>
<comment type="catalytic activity">
    <reaction evidence="1">
        <text>ATP + protein L-histidine = ADP + protein N-phospho-L-histidine.</text>
        <dbReference type="EC" id="2.7.13.3"/>
    </reaction>
</comment>
<dbReference type="Pfam" id="PF13426">
    <property type="entry name" value="PAS_9"/>
    <property type="match status" value="2"/>
</dbReference>
<dbReference type="PANTHER" id="PTHR43304">
    <property type="entry name" value="PHYTOCHROME-LIKE PROTEIN CPH1"/>
    <property type="match status" value="1"/>
</dbReference>
<keyword evidence="3" id="KW-0597">Phosphoprotein</keyword>
<dbReference type="AlphaFoldDB" id="A0A1I0ADK6"/>
<dbReference type="InterPro" id="IPR029016">
    <property type="entry name" value="GAF-like_dom_sf"/>
</dbReference>
<dbReference type="PROSITE" id="PS50112">
    <property type="entry name" value="PAS"/>
    <property type="match status" value="3"/>
</dbReference>
<feature type="domain" description="PAC" evidence="7">
    <location>
        <begin position="84"/>
        <end position="136"/>
    </location>
</feature>
<dbReference type="Pfam" id="PF00989">
    <property type="entry name" value="PAS"/>
    <property type="match status" value="1"/>
</dbReference>
<accession>A0A1I0ADK6</accession>
<feature type="domain" description="PAS" evidence="6">
    <location>
        <begin position="262"/>
        <end position="331"/>
    </location>
</feature>
<dbReference type="InterPro" id="IPR052162">
    <property type="entry name" value="Sensor_kinase/Photoreceptor"/>
</dbReference>
<feature type="domain" description="PAS" evidence="6">
    <location>
        <begin position="679"/>
        <end position="749"/>
    </location>
</feature>
<dbReference type="InterPro" id="IPR000700">
    <property type="entry name" value="PAS-assoc_C"/>
</dbReference>
<feature type="domain" description="PAC" evidence="7">
    <location>
        <begin position="336"/>
        <end position="386"/>
    </location>
</feature>
<dbReference type="RefSeq" id="WP_091690078.1">
    <property type="nucleotide sequence ID" value="NZ_CAAGSJ010000002.1"/>
</dbReference>
<evidence type="ECO:0000256" key="2">
    <source>
        <dbReference type="ARBA" id="ARBA00012438"/>
    </source>
</evidence>
<organism evidence="8 9">
    <name type="scientific">Methanococcoides vulcani</name>
    <dbReference type="NCBI Taxonomy" id="1353158"/>
    <lineage>
        <taxon>Archaea</taxon>
        <taxon>Methanobacteriati</taxon>
        <taxon>Methanobacteriota</taxon>
        <taxon>Stenosarchaea group</taxon>
        <taxon>Methanomicrobia</taxon>
        <taxon>Methanosarcinales</taxon>
        <taxon>Methanosarcinaceae</taxon>
        <taxon>Methanococcoides</taxon>
    </lineage>
</organism>
<gene>
    <name evidence="8" type="ORF">SAMN04488587_1597</name>
</gene>
<dbReference type="Gene3D" id="3.30.450.40">
    <property type="match status" value="1"/>
</dbReference>
<keyword evidence="4" id="KW-0808">Transferase</keyword>
<evidence type="ECO:0000313" key="9">
    <source>
        <dbReference type="Proteomes" id="UP000243338"/>
    </source>
</evidence>
<feature type="domain" description="PAC" evidence="7">
    <location>
        <begin position="466"/>
        <end position="518"/>
    </location>
</feature>
<dbReference type="SMART" id="SM00086">
    <property type="entry name" value="PAC"/>
    <property type="match status" value="4"/>
</dbReference>
<dbReference type="SUPFAM" id="SSF55785">
    <property type="entry name" value="PYP-like sensor domain (PAS domain)"/>
    <property type="match status" value="5"/>
</dbReference>
<dbReference type="InterPro" id="IPR001610">
    <property type="entry name" value="PAC"/>
</dbReference>
<dbReference type="OrthoDB" id="230688at2157"/>
<evidence type="ECO:0000256" key="4">
    <source>
        <dbReference type="ARBA" id="ARBA00022679"/>
    </source>
</evidence>
<dbReference type="GO" id="GO:0006355">
    <property type="term" value="P:regulation of DNA-templated transcription"/>
    <property type="evidence" value="ECO:0007669"/>
    <property type="project" value="InterPro"/>
</dbReference>
<dbReference type="SMART" id="SM00091">
    <property type="entry name" value="PAS"/>
    <property type="match status" value="4"/>
</dbReference>
<dbReference type="InterPro" id="IPR035965">
    <property type="entry name" value="PAS-like_dom_sf"/>
</dbReference>
<feature type="domain" description="PAC" evidence="7">
    <location>
        <begin position="211"/>
        <end position="261"/>
    </location>
</feature>
<dbReference type="GO" id="GO:0004673">
    <property type="term" value="F:protein histidine kinase activity"/>
    <property type="evidence" value="ECO:0007669"/>
    <property type="project" value="UniProtKB-EC"/>
</dbReference>
<proteinExistence type="predicted"/>
<dbReference type="NCBIfam" id="TIGR00229">
    <property type="entry name" value="sensory_box"/>
    <property type="match status" value="5"/>
</dbReference>
<dbReference type="PROSITE" id="PS50113">
    <property type="entry name" value="PAC"/>
    <property type="match status" value="4"/>
</dbReference>
<dbReference type="InterPro" id="IPR013767">
    <property type="entry name" value="PAS_fold"/>
</dbReference>
<evidence type="ECO:0000259" key="7">
    <source>
        <dbReference type="PROSITE" id="PS50113"/>
    </source>
</evidence>
<dbReference type="PANTHER" id="PTHR43304:SF1">
    <property type="entry name" value="PAC DOMAIN-CONTAINING PROTEIN"/>
    <property type="match status" value="1"/>
</dbReference>
<reference evidence="9" key="1">
    <citation type="submission" date="2016-10" db="EMBL/GenBank/DDBJ databases">
        <authorList>
            <person name="Varghese N."/>
            <person name="Submissions S."/>
        </authorList>
    </citation>
    <scope>NUCLEOTIDE SEQUENCE [LARGE SCALE GENOMIC DNA]</scope>
    <source>
        <strain evidence="9">SLH 33</strain>
    </source>
</reference>
<evidence type="ECO:0000259" key="6">
    <source>
        <dbReference type="PROSITE" id="PS50112"/>
    </source>
</evidence>
<dbReference type="CDD" id="cd00130">
    <property type="entry name" value="PAS"/>
    <property type="match status" value="5"/>
</dbReference>
<feature type="domain" description="PAS" evidence="6">
    <location>
        <begin position="137"/>
        <end position="206"/>
    </location>
</feature>
<dbReference type="SUPFAM" id="SSF55781">
    <property type="entry name" value="GAF domain-like"/>
    <property type="match status" value="1"/>
</dbReference>
<dbReference type="STRING" id="1353158.SAMN04488587_1597"/>
<keyword evidence="5" id="KW-0418">Kinase</keyword>